<dbReference type="EMBL" id="QNRH01000010">
    <property type="protein sequence ID" value="RBO91089.1"/>
    <property type="molecule type" value="Genomic_DNA"/>
</dbReference>
<keyword evidence="2" id="KW-1133">Transmembrane helix</keyword>
<feature type="transmembrane region" description="Helical" evidence="2">
    <location>
        <begin position="121"/>
        <end position="144"/>
    </location>
</feature>
<feature type="region of interest" description="Disordered" evidence="1">
    <location>
        <begin position="37"/>
        <end position="64"/>
    </location>
</feature>
<evidence type="ECO:0000313" key="4">
    <source>
        <dbReference type="EMBL" id="RBO91089.1"/>
    </source>
</evidence>
<feature type="domain" description="Tim44-like" evidence="3">
    <location>
        <begin position="204"/>
        <end position="356"/>
    </location>
</feature>
<evidence type="ECO:0000256" key="2">
    <source>
        <dbReference type="SAM" id="Phobius"/>
    </source>
</evidence>
<protein>
    <submittedName>
        <fullName evidence="4">Putative lipid-binding transport protein (Tim44 family)</fullName>
    </submittedName>
</protein>
<evidence type="ECO:0000313" key="5">
    <source>
        <dbReference type="Proteomes" id="UP000252893"/>
    </source>
</evidence>
<dbReference type="InterPro" id="IPR007379">
    <property type="entry name" value="Tim44-like_dom"/>
</dbReference>
<feature type="compositionally biased region" description="Low complexity" evidence="1">
    <location>
        <begin position="49"/>
        <end position="62"/>
    </location>
</feature>
<dbReference type="RefSeq" id="WP_113946041.1">
    <property type="nucleotide sequence ID" value="NZ_JBHEEG010000011.1"/>
</dbReference>
<dbReference type="PANTHER" id="PTHR41542:SF1">
    <property type="entry name" value="BLL5807 PROTEIN"/>
    <property type="match status" value="1"/>
</dbReference>
<name>A0A366DNR4_9HYPH</name>
<keyword evidence="5" id="KW-1185">Reference proteome</keyword>
<reference evidence="4 5" key="1">
    <citation type="submission" date="2018-06" db="EMBL/GenBank/DDBJ databases">
        <title>Genomic Encyclopedia of Type Strains, Phase IV (KMG-IV): sequencing the most valuable type-strain genomes for metagenomic binning, comparative biology and taxonomic classification.</title>
        <authorList>
            <person name="Goeker M."/>
        </authorList>
    </citation>
    <scope>NUCLEOTIDE SEQUENCE [LARGE SCALE GENOMIC DNA]</scope>
    <source>
        <strain evidence="4 5">DSM 25619</strain>
    </source>
</reference>
<dbReference type="Gene3D" id="3.10.450.240">
    <property type="match status" value="1"/>
</dbReference>
<comment type="caution">
    <text evidence="4">The sequence shown here is derived from an EMBL/GenBank/DDBJ whole genome shotgun (WGS) entry which is preliminary data.</text>
</comment>
<organism evidence="4 5">
    <name type="scientific">Pseudochrobactrum asaccharolyticum</name>
    <dbReference type="NCBI Taxonomy" id="354351"/>
    <lineage>
        <taxon>Bacteria</taxon>
        <taxon>Pseudomonadati</taxon>
        <taxon>Pseudomonadota</taxon>
        <taxon>Alphaproteobacteria</taxon>
        <taxon>Hyphomicrobiales</taxon>
        <taxon>Brucellaceae</taxon>
        <taxon>Pseudochrobactrum</taxon>
    </lineage>
</organism>
<feature type="transmembrane region" description="Helical" evidence="2">
    <location>
        <begin position="95"/>
        <end position="114"/>
    </location>
</feature>
<dbReference type="InterPro" id="IPR032710">
    <property type="entry name" value="NTF2-like_dom_sf"/>
</dbReference>
<dbReference type="SMART" id="SM00978">
    <property type="entry name" value="Tim44"/>
    <property type="match status" value="1"/>
</dbReference>
<sequence length="357" mass="37222">MLRATSRLGQFTIALGLALVVSLSAMDIADARRAGGGGFGSRGSKTYQAPAPTRTAPNTAAPIERSMTPNTGAQTRPAQGAAAANAAKPGFFNNFGRSMLGGLLVGGLIGMLLGNGLGGMAGFLGLILQVALFAGLAMLAMRFFANRNKPATAAAGAGSARTAQNFGQNFGGQFDKRDAQAQNTNARSSTSVPSAGFGAGAGASASAAAANMMQPAVEEKPLTVSQEDLEHFEKMLTEVQTAYGQENYGTLRQLATPEAMSYLAEELGENATNGLRNHVSEVKLLQGDVSEGWSEEGKDYATVAMRYESVDYMADRDSGELAEGESTEISESVEVWTFVRPANGRIEDWKLSAIQAA</sequence>
<keyword evidence="2" id="KW-0472">Membrane</keyword>
<evidence type="ECO:0000256" key="1">
    <source>
        <dbReference type="SAM" id="MobiDB-lite"/>
    </source>
</evidence>
<keyword evidence="2" id="KW-0812">Transmembrane</keyword>
<dbReference type="Proteomes" id="UP000252893">
    <property type="component" value="Unassembled WGS sequence"/>
</dbReference>
<dbReference type="SUPFAM" id="SSF54427">
    <property type="entry name" value="NTF2-like"/>
    <property type="match status" value="1"/>
</dbReference>
<evidence type="ECO:0000259" key="3">
    <source>
        <dbReference type="SMART" id="SM00978"/>
    </source>
</evidence>
<proteinExistence type="predicted"/>
<dbReference type="PANTHER" id="PTHR41542">
    <property type="entry name" value="BLL5807 PROTEIN"/>
    <property type="match status" value="1"/>
</dbReference>
<accession>A0A366DNR4</accession>
<gene>
    <name evidence="4" type="ORF">DFR47_11089</name>
</gene>
<dbReference type="OrthoDB" id="9780873at2"/>
<dbReference type="AlphaFoldDB" id="A0A366DNR4"/>
<dbReference type="Pfam" id="PF04280">
    <property type="entry name" value="Tim44"/>
    <property type="match status" value="1"/>
</dbReference>